<dbReference type="PROSITE" id="PS50005">
    <property type="entry name" value="TPR"/>
    <property type="match status" value="1"/>
</dbReference>
<dbReference type="SUPFAM" id="SSF48452">
    <property type="entry name" value="TPR-like"/>
    <property type="match status" value="1"/>
</dbReference>
<dbReference type="Proteomes" id="UP000094652">
    <property type="component" value="Chromosome"/>
</dbReference>
<dbReference type="Pfam" id="PF13181">
    <property type="entry name" value="TPR_8"/>
    <property type="match status" value="2"/>
</dbReference>
<evidence type="ECO:0000313" key="4">
    <source>
        <dbReference type="Proteomes" id="UP000094652"/>
    </source>
</evidence>
<proteinExistence type="predicted"/>
<dbReference type="OrthoDB" id="9815923at2"/>
<feature type="repeat" description="TPR" evidence="1">
    <location>
        <begin position="196"/>
        <end position="229"/>
    </location>
</feature>
<dbReference type="CDD" id="cd02511">
    <property type="entry name" value="Beta4Glucosyltransferase"/>
    <property type="match status" value="1"/>
</dbReference>
<dbReference type="Pfam" id="PF00535">
    <property type="entry name" value="Glycos_transf_2"/>
    <property type="match status" value="1"/>
</dbReference>
<dbReference type="GO" id="GO:0016740">
    <property type="term" value="F:transferase activity"/>
    <property type="evidence" value="ECO:0007669"/>
    <property type="project" value="UniProtKB-KW"/>
</dbReference>
<dbReference type="KEGG" id="ctae:BGI42_03960"/>
<evidence type="ECO:0000259" key="2">
    <source>
        <dbReference type="Pfam" id="PF00535"/>
    </source>
</evidence>
<dbReference type="AlphaFoldDB" id="A0A1D7XIJ3"/>
<accession>A0A1D7XIJ3</accession>
<organism evidence="3 4">
    <name type="scientific">Clostridium taeniosporum</name>
    <dbReference type="NCBI Taxonomy" id="394958"/>
    <lineage>
        <taxon>Bacteria</taxon>
        <taxon>Bacillati</taxon>
        <taxon>Bacillota</taxon>
        <taxon>Clostridia</taxon>
        <taxon>Eubacteriales</taxon>
        <taxon>Clostridiaceae</taxon>
        <taxon>Clostridium</taxon>
    </lineage>
</organism>
<dbReference type="PANTHER" id="PTHR43630:SF2">
    <property type="entry name" value="GLYCOSYLTRANSFERASE"/>
    <property type="match status" value="1"/>
</dbReference>
<dbReference type="STRING" id="394958.BGI42_03960"/>
<sequence>MLTLCMIVKNEKFTLEKCLKKASKFVDEIIIVDTGSSDNTKEIALRYTDKVYDFKWCDDFSKARNFSIEKASNDWILVLDADEIIESFNIEEIKEFCINSYNKVGRIKCINEYEDIYGTKKYIERVNRLFNKCYFEYEGIIHEQIVMKNKSTYKTNEIDVCVKHIGYSKEVVERTNKIQRNIELLQKSIKVNNKDSYLYYQLGKSYFMKKEYKNAIIQFEKAIQFIDDFYYEYAEDLIESYGYSLINLNSFNKSLCLYDYEKYYSNSADFMFLLGIIEMNNGNFQKSAETFLKCTEFKEGKIEGVTTFLPLYNIGVIFECLGMVEQAIQYYSQCGDYSLAVNRINNINS</sequence>
<reference evidence="4" key="1">
    <citation type="submission" date="2016-09" db="EMBL/GenBank/DDBJ databases">
        <title>Genomics of Clostridium taeniosporum, an organism which forms endospores with ribbon-like appendages.</title>
        <authorList>
            <person name="Walker J.R."/>
        </authorList>
    </citation>
    <scope>NUCLEOTIDE SEQUENCE [LARGE SCALE GENOMIC DNA]</scope>
    <source>
        <strain evidence="4">1/k</strain>
    </source>
</reference>
<protein>
    <submittedName>
        <fullName evidence="3">Glycosyl transferase</fullName>
    </submittedName>
</protein>
<gene>
    <name evidence="3" type="ORF">BGI42_03960</name>
</gene>
<dbReference type="InterPro" id="IPR001173">
    <property type="entry name" value="Glyco_trans_2-like"/>
</dbReference>
<dbReference type="EMBL" id="CP017253">
    <property type="protein sequence ID" value="AOR22919.1"/>
    <property type="molecule type" value="Genomic_DNA"/>
</dbReference>
<dbReference type="PANTHER" id="PTHR43630">
    <property type="entry name" value="POLY-BETA-1,6-N-ACETYL-D-GLUCOSAMINE SYNTHASE"/>
    <property type="match status" value="1"/>
</dbReference>
<evidence type="ECO:0000313" key="3">
    <source>
        <dbReference type="EMBL" id="AOR22919.1"/>
    </source>
</evidence>
<feature type="domain" description="Glycosyltransferase 2-like" evidence="2">
    <location>
        <begin position="4"/>
        <end position="99"/>
    </location>
</feature>
<dbReference type="InterPro" id="IPR019734">
    <property type="entry name" value="TPR_rpt"/>
</dbReference>
<keyword evidence="4" id="KW-1185">Reference proteome</keyword>
<dbReference type="InterPro" id="IPR011990">
    <property type="entry name" value="TPR-like_helical_dom_sf"/>
</dbReference>
<dbReference type="InterPro" id="IPR029044">
    <property type="entry name" value="Nucleotide-diphossugar_trans"/>
</dbReference>
<keyword evidence="3" id="KW-0808">Transferase</keyword>
<name>A0A1D7XIJ3_9CLOT</name>
<dbReference type="Gene3D" id="1.25.40.10">
    <property type="entry name" value="Tetratricopeptide repeat domain"/>
    <property type="match status" value="1"/>
</dbReference>
<dbReference type="SMART" id="SM00028">
    <property type="entry name" value="TPR"/>
    <property type="match status" value="3"/>
</dbReference>
<keyword evidence="1" id="KW-0802">TPR repeat</keyword>
<dbReference type="SUPFAM" id="SSF53448">
    <property type="entry name" value="Nucleotide-diphospho-sugar transferases"/>
    <property type="match status" value="1"/>
</dbReference>
<dbReference type="Gene3D" id="3.90.550.10">
    <property type="entry name" value="Spore Coat Polysaccharide Biosynthesis Protein SpsA, Chain A"/>
    <property type="match status" value="1"/>
</dbReference>
<evidence type="ECO:0000256" key="1">
    <source>
        <dbReference type="PROSITE-ProRule" id="PRU00339"/>
    </source>
</evidence>
<dbReference type="RefSeq" id="WP_069679077.1">
    <property type="nucleotide sequence ID" value="NZ_CP017253.2"/>
</dbReference>